<reference evidence="2" key="1">
    <citation type="submission" date="2018-02" db="EMBL/GenBank/DDBJ databases">
        <authorList>
            <person name="Cohen D.B."/>
            <person name="Kent A.D."/>
        </authorList>
    </citation>
    <scope>NUCLEOTIDE SEQUENCE</scope>
</reference>
<evidence type="ECO:0000313" key="2">
    <source>
        <dbReference type="EMBL" id="SPD08849.1"/>
    </source>
</evidence>
<evidence type="ECO:0000256" key="1">
    <source>
        <dbReference type="SAM" id="MobiDB-lite"/>
    </source>
</evidence>
<name>A0A2N9HB57_FAGSY</name>
<feature type="region of interest" description="Disordered" evidence="1">
    <location>
        <begin position="51"/>
        <end position="71"/>
    </location>
</feature>
<protein>
    <submittedName>
        <fullName evidence="2">Uncharacterized protein</fullName>
    </submittedName>
</protein>
<feature type="compositionally biased region" description="Basic and acidic residues" evidence="1">
    <location>
        <begin position="56"/>
        <end position="71"/>
    </location>
</feature>
<gene>
    <name evidence="2" type="ORF">FSB_LOCUS36731</name>
</gene>
<sequence>MFLTPLHRTNIEASPYHPSSIKVSLPHCVAGVGCPRSEKPEWIGEERPRITSHFMNETERNSKENEPMSKI</sequence>
<accession>A0A2N9HB57</accession>
<dbReference type="EMBL" id="OIVN01003112">
    <property type="protein sequence ID" value="SPD08849.1"/>
    <property type="molecule type" value="Genomic_DNA"/>
</dbReference>
<organism evidence="2">
    <name type="scientific">Fagus sylvatica</name>
    <name type="common">Beechnut</name>
    <dbReference type="NCBI Taxonomy" id="28930"/>
    <lineage>
        <taxon>Eukaryota</taxon>
        <taxon>Viridiplantae</taxon>
        <taxon>Streptophyta</taxon>
        <taxon>Embryophyta</taxon>
        <taxon>Tracheophyta</taxon>
        <taxon>Spermatophyta</taxon>
        <taxon>Magnoliopsida</taxon>
        <taxon>eudicotyledons</taxon>
        <taxon>Gunneridae</taxon>
        <taxon>Pentapetalae</taxon>
        <taxon>rosids</taxon>
        <taxon>fabids</taxon>
        <taxon>Fagales</taxon>
        <taxon>Fagaceae</taxon>
        <taxon>Fagus</taxon>
    </lineage>
</organism>
<proteinExistence type="predicted"/>
<dbReference type="AlphaFoldDB" id="A0A2N9HB57"/>